<evidence type="ECO:0000256" key="2">
    <source>
        <dbReference type="SAM" id="Phobius"/>
    </source>
</evidence>
<dbReference type="EMBL" id="CACSLK010012206">
    <property type="protein sequence ID" value="CAA0814539.1"/>
    <property type="molecule type" value="Genomic_DNA"/>
</dbReference>
<reference evidence="4" key="1">
    <citation type="submission" date="2019-12" db="EMBL/GenBank/DDBJ databases">
        <authorList>
            <person name="Scholes J."/>
        </authorList>
    </citation>
    <scope>NUCLEOTIDE SEQUENCE</scope>
</reference>
<evidence type="ECO:0000313" key="5">
    <source>
        <dbReference type="Proteomes" id="UP001153555"/>
    </source>
</evidence>
<dbReference type="PANTHER" id="PTHR43173">
    <property type="entry name" value="ABC1 FAMILY PROTEIN"/>
    <property type="match status" value="1"/>
</dbReference>
<dbReference type="GO" id="GO:0016301">
    <property type="term" value="F:kinase activity"/>
    <property type="evidence" value="ECO:0007669"/>
    <property type="project" value="UniProtKB-KW"/>
</dbReference>
<dbReference type="CDD" id="cd13969">
    <property type="entry name" value="ADCK1-like"/>
    <property type="match status" value="1"/>
</dbReference>
<dbReference type="Gene3D" id="1.10.510.10">
    <property type="entry name" value="Transferase(Phosphotransferase) domain 1"/>
    <property type="match status" value="1"/>
</dbReference>
<dbReference type="SUPFAM" id="SSF56112">
    <property type="entry name" value="Protein kinase-like (PK-like)"/>
    <property type="match status" value="1"/>
</dbReference>
<evidence type="ECO:0000259" key="3">
    <source>
        <dbReference type="Pfam" id="PF03109"/>
    </source>
</evidence>
<dbReference type="Proteomes" id="UP001153555">
    <property type="component" value="Unassembled WGS sequence"/>
</dbReference>
<comment type="caution">
    <text evidence="4">The sequence shown here is derived from an EMBL/GenBank/DDBJ whole genome shotgun (WGS) entry which is preliminary data.</text>
</comment>
<feature type="domain" description="ABC1 atypical kinase-like" evidence="3">
    <location>
        <begin position="128"/>
        <end position="372"/>
    </location>
</feature>
<dbReference type="OrthoDB" id="427480at2759"/>
<organism evidence="4 5">
    <name type="scientific">Striga hermonthica</name>
    <name type="common">Purple witchweed</name>
    <name type="synonym">Buchnera hermonthica</name>
    <dbReference type="NCBI Taxonomy" id="68872"/>
    <lineage>
        <taxon>Eukaryota</taxon>
        <taxon>Viridiplantae</taxon>
        <taxon>Streptophyta</taxon>
        <taxon>Embryophyta</taxon>
        <taxon>Tracheophyta</taxon>
        <taxon>Spermatophyta</taxon>
        <taxon>Magnoliopsida</taxon>
        <taxon>eudicotyledons</taxon>
        <taxon>Gunneridae</taxon>
        <taxon>Pentapetalae</taxon>
        <taxon>asterids</taxon>
        <taxon>lamiids</taxon>
        <taxon>Lamiales</taxon>
        <taxon>Orobanchaceae</taxon>
        <taxon>Buchnereae</taxon>
        <taxon>Striga</taxon>
    </lineage>
</organism>
<keyword evidence="4" id="KW-0418">Kinase</keyword>
<proteinExistence type="inferred from homology"/>
<dbReference type="PANTHER" id="PTHR43173:SF28">
    <property type="entry name" value="AARF DOMAIN CONTAINING KINASE 5"/>
    <property type="match status" value="1"/>
</dbReference>
<dbReference type="InterPro" id="IPR051130">
    <property type="entry name" value="Mito_struct-func_regulator"/>
</dbReference>
<gene>
    <name evidence="4" type="ORF">SHERM_14826</name>
</gene>
<dbReference type="Pfam" id="PF03109">
    <property type="entry name" value="ABC1"/>
    <property type="match status" value="1"/>
</dbReference>
<evidence type="ECO:0000256" key="1">
    <source>
        <dbReference type="ARBA" id="ARBA00009670"/>
    </source>
</evidence>
<keyword evidence="4" id="KW-0808">Transferase</keyword>
<keyword evidence="2" id="KW-0472">Membrane</keyword>
<keyword evidence="2" id="KW-0812">Transmembrane</keyword>
<name>A0A9N7R4F5_STRHE</name>
<dbReference type="InterPro" id="IPR004147">
    <property type="entry name" value="ABC1_dom"/>
</dbReference>
<dbReference type="InterPro" id="IPR045307">
    <property type="entry name" value="ADCK1_dom"/>
</dbReference>
<accession>A0A9N7R4F5</accession>
<dbReference type="InterPro" id="IPR011009">
    <property type="entry name" value="Kinase-like_dom_sf"/>
</dbReference>
<dbReference type="AlphaFoldDB" id="A0A9N7R4F5"/>
<evidence type="ECO:0000313" key="4">
    <source>
        <dbReference type="EMBL" id="CAA0814539.1"/>
    </source>
</evidence>
<keyword evidence="5" id="KW-1185">Reference proteome</keyword>
<comment type="similarity">
    <text evidence="1">Belongs to the protein kinase superfamily. ADCK protein kinase family.</text>
</comment>
<feature type="transmembrane region" description="Helical" evidence="2">
    <location>
        <begin position="587"/>
        <end position="608"/>
    </location>
</feature>
<keyword evidence="2" id="KW-1133">Transmembrane helix</keyword>
<protein>
    <submittedName>
        <fullName evidence="4">Protein kinase superfamily protein</fullName>
    </submittedName>
</protein>
<sequence>MSRYGALKLGAKTSAYLLTATGLAALASDPSNSAETLDLPSNFLNAVVRSSRAVFSITSCVVDYKYSLHGVPAGSEEYGAALSEIHLRSAGRILKMCDANKGFYIKAGQFVAAMRQVPREYSSTLSSLQDQAVPCDFEAVKEVVVKSLGKDLSEIFHSFDEQPIAAASIAQVHHAYLQDHQEVAVKVQYPGLEYQMNFDLTTMAFLSRFVAWLFPEYRFQWLVTEFTKSIASELDFIQEAKNSERAAYNFRKNSRVRIPRVYWDFTSRQVLTMQFCKGQKIDDVEYLNRMGINPLKVAKTLIDVFAEMIFVHGFLHGDPHPGNILVSPHGPDGYSLVILDHGIYKPLSEDFRKNYCLLWEALISLDSQKIQQLGETFGVGKYAKFFPVIFTGRTMNSKSALGKGMSDEEKKYLKEEVKSLMSKLGASQRVRLLSYAKCALSGLSTEASAESGSAVLVLSRFKTRIKYIQLRLLLEIMEFVAYMDDVSRSLITKLRRLILSAKDRIWSLHHLLVSATRSASAPTKKFAGQRVQVENLTGLRVQVENLTGLCLEQNSRTGLTIVMWSLRLPVKLLQLAPWAPSRGFFRLLAWVGLPGLATIALAGAAVGIRNVFSSLILTIAPCDAAEPWKDGSQDAALLTMQETKAYNTNNHSLAGSKWEKMHEWEGQQRET</sequence>